<evidence type="ECO:0000313" key="2">
    <source>
        <dbReference type="Proteomes" id="UP000092993"/>
    </source>
</evidence>
<name>A0A1C7M2J1_GRIFR</name>
<proteinExistence type="predicted"/>
<dbReference type="OrthoDB" id="2916406at2759"/>
<reference evidence="1 2" key="1">
    <citation type="submission" date="2016-03" db="EMBL/GenBank/DDBJ databases">
        <title>Whole genome sequencing of Grifola frondosa 9006-11.</title>
        <authorList>
            <person name="Min B."/>
            <person name="Park H."/>
            <person name="Kim J.-G."/>
            <person name="Cho H."/>
            <person name="Oh Y.-L."/>
            <person name="Kong W.-S."/>
            <person name="Choi I.-G."/>
        </authorList>
    </citation>
    <scope>NUCLEOTIDE SEQUENCE [LARGE SCALE GENOMIC DNA]</scope>
    <source>
        <strain evidence="1 2">9006-11</strain>
    </source>
</reference>
<dbReference type="Proteomes" id="UP000092993">
    <property type="component" value="Unassembled WGS sequence"/>
</dbReference>
<accession>A0A1C7M2J1</accession>
<dbReference type="AlphaFoldDB" id="A0A1C7M2J1"/>
<evidence type="ECO:0000313" key="1">
    <source>
        <dbReference type="EMBL" id="OBZ71095.1"/>
    </source>
</evidence>
<keyword evidence="2" id="KW-1185">Reference proteome</keyword>
<protein>
    <submittedName>
        <fullName evidence="1">Uncharacterized protein</fullName>
    </submittedName>
</protein>
<organism evidence="1 2">
    <name type="scientific">Grifola frondosa</name>
    <name type="common">Maitake</name>
    <name type="synonym">Polyporus frondosus</name>
    <dbReference type="NCBI Taxonomy" id="5627"/>
    <lineage>
        <taxon>Eukaryota</taxon>
        <taxon>Fungi</taxon>
        <taxon>Dikarya</taxon>
        <taxon>Basidiomycota</taxon>
        <taxon>Agaricomycotina</taxon>
        <taxon>Agaricomycetes</taxon>
        <taxon>Polyporales</taxon>
        <taxon>Grifolaceae</taxon>
        <taxon>Grifola</taxon>
    </lineage>
</organism>
<sequence length="130" mass="14538">MSKQRRDVRAFYVPINGPARFVHVPFHRYQVNGVTDICITDSTFAVADIHIGTEDVVIDNPPGPNGRVTRLTLFYFENEGVAHPNINVIEHDAGQVWFGEVVAVRRGITSGGVVNMRRGDDILVRRAIQQ</sequence>
<comment type="caution">
    <text evidence="1">The sequence shown here is derived from an EMBL/GenBank/DDBJ whole genome shotgun (WGS) entry which is preliminary data.</text>
</comment>
<dbReference type="EMBL" id="LUGG01000011">
    <property type="protein sequence ID" value="OBZ71095.1"/>
    <property type="molecule type" value="Genomic_DNA"/>
</dbReference>
<gene>
    <name evidence="1" type="ORF">A0H81_08553</name>
</gene>